<name>A0AAD8R120_LOLMU</name>
<evidence type="ECO:0000256" key="1">
    <source>
        <dbReference type="SAM" id="Phobius"/>
    </source>
</evidence>
<dbReference type="Proteomes" id="UP001231189">
    <property type="component" value="Unassembled WGS sequence"/>
</dbReference>
<evidence type="ECO:0000313" key="3">
    <source>
        <dbReference type="Proteomes" id="UP001231189"/>
    </source>
</evidence>
<sequence>MVGHCARVCHCQSPAGSFEPPILVHHSRSSQSSRSASKAASPDTAGLHLVPRPIADLHEEESNRNNRYVGVAGFMFMSSLVAAIKYWTDDWQDSLVVAIMFSYWAVILLLFAKHCDTIDEKSCVAQTMLALTSIMAMSMALIVSTFPSKSIDASMIVFFSTVTGGLCLSILICWNENRETERERKNASAGSEEKDLP</sequence>
<keyword evidence="1" id="KW-0472">Membrane</keyword>
<organism evidence="2 3">
    <name type="scientific">Lolium multiflorum</name>
    <name type="common">Italian ryegrass</name>
    <name type="synonym">Lolium perenne subsp. multiflorum</name>
    <dbReference type="NCBI Taxonomy" id="4521"/>
    <lineage>
        <taxon>Eukaryota</taxon>
        <taxon>Viridiplantae</taxon>
        <taxon>Streptophyta</taxon>
        <taxon>Embryophyta</taxon>
        <taxon>Tracheophyta</taxon>
        <taxon>Spermatophyta</taxon>
        <taxon>Magnoliopsida</taxon>
        <taxon>Liliopsida</taxon>
        <taxon>Poales</taxon>
        <taxon>Poaceae</taxon>
        <taxon>BOP clade</taxon>
        <taxon>Pooideae</taxon>
        <taxon>Poodae</taxon>
        <taxon>Poeae</taxon>
        <taxon>Poeae Chloroplast Group 2 (Poeae type)</taxon>
        <taxon>Loliodinae</taxon>
        <taxon>Loliinae</taxon>
        <taxon>Lolium</taxon>
    </lineage>
</organism>
<dbReference type="EMBL" id="JAUUTY010000007">
    <property type="protein sequence ID" value="KAK1612803.1"/>
    <property type="molecule type" value="Genomic_DNA"/>
</dbReference>
<proteinExistence type="predicted"/>
<feature type="transmembrane region" description="Helical" evidence="1">
    <location>
        <begin position="94"/>
        <end position="112"/>
    </location>
</feature>
<accession>A0AAD8R120</accession>
<comment type="caution">
    <text evidence="2">The sequence shown here is derived from an EMBL/GenBank/DDBJ whole genome shotgun (WGS) entry which is preliminary data.</text>
</comment>
<keyword evidence="1" id="KW-0812">Transmembrane</keyword>
<feature type="transmembrane region" description="Helical" evidence="1">
    <location>
        <begin position="155"/>
        <end position="174"/>
    </location>
</feature>
<protein>
    <submittedName>
        <fullName evidence="2">Uncharacterized protein</fullName>
    </submittedName>
</protein>
<keyword evidence="1" id="KW-1133">Transmembrane helix</keyword>
<feature type="transmembrane region" description="Helical" evidence="1">
    <location>
        <begin position="68"/>
        <end position="88"/>
    </location>
</feature>
<evidence type="ECO:0000313" key="2">
    <source>
        <dbReference type="EMBL" id="KAK1612803.1"/>
    </source>
</evidence>
<reference evidence="2" key="1">
    <citation type="submission" date="2023-07" db="EMBL/GenBank/DDBJ databases">
        <title>A chromosome-level genome assembly of Lolium multiflorum.</title>
        <authorList>
            <person name="Chen Y."/>
            <person name="Copetti D."/>
            <person name="Kolliker R."/>
            <person name="Studer B."/>
        </authorList>
    </citation>
    <scope>NUCLEOTIDE SEQUENCE</scope>
    <source>
        <strain evidence="2">02402/16</strain>
        <tissue evidence="2">Leaf</tissue>
    </source>
</reference>
<dbReference type="AlphaFoldDB" id="A0AAD8R120"/>
<gene>
    <name evidence="2" type="ORF">QYE76_036476</name>
</gene>
<keyword evidence="3" id="KW-1185">Reference proteome</keyword>
<feature type="transmembrane region" description="Helical" evidence="1">
    <location>
        <begin position="124"/>
        <end position="143"/>
    </location>
</feature>